<protein>
    <submittedName>
        <fullName evidence="1">Uncharacterized protein</fullName>
    </submittedName>
</protein>
<reference evidence="2" key="2">
    <citation type="journal article" date="2016" name="Sci. Rep.">
        <title>Dictyocaulus viviparus genome, variome and transcriptome elucidate lungworm biology and support future intervention.</title>
        <authorList>
            <person name="McNulty S.N."/>
            <person name="Strube C."/>
            <person name="Rosa B.A."/>
            <person name="Martin J.C."/>
            <person name="Tyagi R."/>
            <person name="Choi Y.J."/>
            <person name="Wang Q."/>
            <person name="Hallsworth Pepin K."/>
            <person name="Zhang X."/>
            <person name="Ozersky P."/>
            <person name="Wilson R.K."/>
            <person name="Sternberg P.W."/>
            <person name="Gasser R.B."/>
            <person name="Mitreva M."/>
        </authorList>
    </citation>
    <scope>NUCLEOTIDE SEQUENCE [LARGE SCALE GENOMIC DNA]</scope>
    <source>
        <strain evidence="2">HannoverDv2000</strain>
    </source>
</reference>
<sequence>MGPGQFLRMTHIKTYLFGTKGNVYDLLMLPGKMMSYWNFTGDRVQVSTLDVPTCLQVFQIEVIKPIIQQLYKWKRYRV</sequence>
<gene>
    <name evidence="1" type="ORF">DICVIV_14398</name>
</gene>
<keyword evidence="2" id="KW-1185">Reference proteome</keyword>
<evidence type="ECO:0000313" key="1">
    <source>
        <dbReference type="EMBL" id="KJH39716.1"/>
    </source>
</evidence>
<dbReference type="EMBL" id="KN721374">
    <property type="protein sequence ID" value="KJH39716.1"/>
    <property type="molecule type" value="Genomic_DNA"/>
</dbReference>
<dbReference type="Proteomes" id="UP000053766">
    <property type="component" value="Unassembled WGS sequence"/>
</dbReference>
<reference evidence="1 2" key="1">
    <citation type="submission" date="2013-11" db="EMBL/GenBank/DDBJ databases">
        <title>Draft genome of the bovine lungworm Dictyocaulus viviparus.</title>
        <authorList>
            <person name="Mitreva M."/>
        </authorList>
    </citation>
    <scope>NUCLEOTIDE SEQUENCE [LARGE SCALE GENOMIC DNA]</scope>
    <source>
        <strain evidence="1 2">HannoverDv2000</strain>
    </source>
</reference>
<proteinExistence type="predicted"/>
<organism evidence="1 2">
    <name type="scientific">Dictyocaulus viviparus</name>
    <name type="common">Bovine lungworm</name>
    <dbReference type="NCBI Taxonomy" id="29172"/>
    <lineage>
        <taxon>Eukaryota</taxon>
        <taxon>Metazoa</taxon>
        <taxon>Ecdysozoa</taxon>
        <taxon>Nematoda</taxon>
        <taxon>Chromadorea</taxon>
        <taxon>Rhabditida</taxon>
        <taxon>Rhabditina</taxon>
        <taxon>Rhabditomorpha</taxon>
        <taxon>Strongyloidea</taxon>
        <taxon>Metastrongylidae</taxon>
        <taxon>Dictyocaulus</taxon>
    </lineage>
</organism>
<evidence type="ECO:0000313" key="2">
    <source>
        <dbReference type="Proteomes" id="UP000053766"/>
    </source>
</evidence>
<name>A0A0D8XB74_DICVI</name>
<dbReference type="AlphaFoldDB" id="A0A0D8XB74"/>
<accession>A0A0D8XB74</accession>